<organism evidence="4 5">
    <name type="scientific">Lasiosphaeris hirsuta</name>
    <dbReference type="NCBI Taxonomy" id="260670"/>
    <lineage>
        <taxon>Eukaryota</taxon>
        <taxon>Fungi</taxon>
        <taxon>Dikarya</taxon>
        <taxon>Ascomycota</taxon>
        <taxon>Pezizomycotina</taxon>
        <taxon>Sordariomycetes</taxon>
        <taxon>Sordariomycetidae</taxon>
        <taxon>Sordariales</taxon>
        <taxon>Lasiosphaeriaceae</taxon>
        <taxon>Lasiosphaeris</taxon>
    </lineage>
</organism>
<feature type="region of interest" description="Disordered" evidence="2">
    <location>
        <begin position="631"/>
        <end position="698"/>
    </location>
</feature>
<keyword evidence="1" id="KW-0863">Zinc-finger</keyword>
<feature type="region of interest" description="Disordered" evidence="2">
    <location>
        <begin position="300"/>
        <end position="323"/>
    </location>
</feature>
<feature type="compositionally biased region" description="Basic and acidic residues" evidence="2">
    <location>
        <begin position="457"/>
        <end position="472"/>
    </location>
</feature>
<evidence type="ECO:0000256" key="2">
    <source>
        <dbReference type="SAM" id="MobiDB-lite"/>
    </source>
</evidence>
<dbReference type="PROSITE" id="PS50157">
    <property type="entry name" value="ZINC_FINGER_C2H2_2"/>
    <property type="match status" value="1"/>
</dbReference>
<feature type="compositionally biased region" description="Low complexity" evidence="2">
    <location>
        <begin position="736"/>
        <end position="749"/>
    </location>
</feature>
<feature type="domain" description="C2H2-type" evidence="3">
    <location>
        <begin position="236"/>
        <end position="266"/>
    </location>
</feature>
<dbReference type="InterPro" id="IPR013087">
    <property type="entry name" value="Znf_C2H2_type"/>
</dbReference>
<keyword evidence="5" id="KW-1185">Reference proteome</keyword>
<proteinExistence type="predicted"/>
<dbReference type="Pfam" id="PF12511">
    <property type="entry name" value="DUF3716"/>
    <property type="match status" value="1"/>
</dbReference>
<dbReference type="AlphaFoldDB" id="A0AA40DLX4"/>
<feature type="compositionally biased region" description="Basic and acidic residues" evidence="2">
    <location>
        <begin position="361"/>
        <end position="370"/>
    </location>
</feature>
<name>A0AA40DLX4_9PEZI</name>
<reference evidence="4" key="1">
    <citation type="submission" date="2023-06" db="EMBL/GenBank/DDBJ databases">
        <title>Genome-scale phylogeny and comparative genomics of the fungal order Sordariales.</title>
        <authorList>
            <consortium name="Lawrence Berkeley National Laboratory"/>
            <person name="Hensen N."/>
            <person name="Bonometti L."/>
            <person name="Westerberg I."/>
            <person name="Brannstrom I.O."/>
            <person name="Guillou S."/>
            <person name="Cros-Aarteil S."/>
            <person name="Calhoun S."/>
            <person name="Haridas S."/>
            <person name="Kuo A."/>
            <person name="Mondo S."/>
            <person name="Pangilinan J."/>
            <person name="Riley R."/>
            <person name="Labutti K."/>
            <person name="Andreopoulos B."/>
            <person name="Lipzen A."/>
            <person name="Chen C."/>
            <person name="Yanf M."/>
            <person name="Daum C."/>
            <person name="Ng V."/>
            <person name="Clum A."/>
            <person name="Steindorff A."/>
            <person name="Ohm R."/>
            <person name="Martin F."/>
            <person name="Silar P."/>
            <person name="Natvig D."/>
            <person name="Lalanne C."/>
            <person name="Gautier V."/>
            <person name="Ament-Velasquez S.L."/>
            <person name="Kruys A."/>
            <person name="Hutchinson M.I."/>
            <person name="Powell A.J."/>
            <person name="Barry K."/>
            <person name="Miller A.N."/>
            <person name="Grigoriev I.V."/>
            <person name="Debuchy R."/>
            <person name="Gladieux P."/>
            <person name="Thoren M.H."/>
            <person name="Johannesson H."/>
        </authorList>
    </citation>
    <scope>NUCLEOTIDE SEQUENCE</scope>
    <source>
        <strain evidence="4">SMH4607-1</strain>
    </source>
</reference>
<feature type="compositionally biased region" description="Acidic residues" evidence="2">
    <location>
        <begin position="144"/>
        <end position="157"/>
    </location>
</feature>
<dbReference type="Proteomes" id="UP001172102">
    <property type="component" value="Unassembled WGS sequence"/>
</dbReference>
<feature type="compositionally biased region" description="Acidic residues" evidence="2">
    <location>
        <begin position="675"/>
        <end position="686"/>
    </location>
</feature>
<dbReference type="EMBL" id="JAUKUA010000006">
    <property type="protein sequence ID" value="KAK0708020.1"/>
    <property type="molecule type" value="Genomic_DNA"/>
</dbReference>
<feature type="region of interest" description="Disordered" evidence="2">
    <location>
        <begin position="88"/>
        <end position="192"/>
    </location>
</feature>
<feature type="compositionally biased region" description="Basic and acidic residues" evidence="2">
    <location>
        <begin position="750"/>
        <end position="765"/>
    </location>
</feature>
<dbReference type="PROSITE" id="PS00028">
    <property type="entry name" value="ZINC_FINGER_C2H2_1"/>
    <property type="match status" value="2"/>
</dbReference>
<feature type="region of interest" description="Disordered" evidence="2">
    <location>
        <begin position="729"/>
        <end position="772"/>
    </location>
</feature>
<feature type="region of interest" description="Disordered" evidence="2">
    <location>
        <begin position="449"/>
        <end position="472"/>
    </location>
</feature>
<gene>
    <name evidence="4" type="ORF">B0H67DRAFT_556594</name>
</gene>
<feature type="region of interest" description="Disordered" evidence="2">
    <location>
        <begin position="335"/>
        <end position="370"/>
    </location>
</feature>
<dbReference type="InterPro" id="IPR022190">
    <property type="entry name" value="DUF3716"/>
</dbReference>
<keyword evidence="1" id="KW-0479">Metal-binding</keyword>
<keyword evidence="1" id="KW-0862">Zinc</keyword>
<feature type="compositionally biased region" description="Basic and acidic residues" evidence="2">
    <location>
        <begin position="335"/>
        <end position="348"/>
    </location>
</feature>
<protein>
    <recommendedName>
        <fullName evidence="3">C2H2-type domain-containing protein</fullName>
    </recommendedName>
</protein>
<accession>A0AA40DLX4</accession>
<feature type="compositionally biased region" description="Basic and acidic residues" evidence="2">
    <location>
        <begin position="159"/>
        <end position="180"/>
    </location>
</feature>
<dbReference type="SMART" id="SM00355">
    <property type="entry name" value="ZnF_C2H2"/>
    <property type="match status" value="3"/>
</dbReference>
<feature type="compositionally biased region" description="Basic and acidic residues" evidence="2">
    <location>
        <begin position="124"/>
        <end position="135"/>
    </location>
</feature>
<evidence type="ECO:0000259" key="3">
    <source>
        <dbReference type="PROSITE" id="PS50157"/>
    </source>
</evidence>
<sequence>MPNYVLLDEDGQVQTTRGAIIPSGYKKSAVPGLPWICPIRSCRKLTSTLLGLGRHSTNAHRAACLNDNLDGTLTILCTYANAQPGNGTYSGGSAKPPIVVTKGPTSITDSPMAEPSMVKSRGGQPDHGDPKRQSTHETLVLVQDSDDGSDAPEDTTDGDALRRKMPRRDAKQKTDQDVKQNTDQLPPGTRMLEMANPDRRYDQWPGLDDFEAVQDPKGALIPDGYVLDRSLPKRPFICPIRTCRRLYGFRRDINGHWRACHTGCRLNDNLDGTLTILWDGGKPATFEKISPSGWPSIIVSRTPRDSEPIHTPQRPHYPGNRTGAPVWITLKSHETDTARDLAHPRSRDGSSSPSPVPSTVGHDDGVDKVASDLPRMPEKYQPETSHGSHQWICPIRSCRLLYAKRADLAYHLNYSHRGAEVNDNGDGTYSVTRKHNVNHTGTPTSSLKLKVVSRNPPDPREPAMAEPRIPDNNHAPELRVAAKLSQDNPTPEAPDLTDMTFSGEFSEQNIQALWAHICDRLGRVLPIPTEVHLRYLLSQPQVRDLELDARRVGVKLERRHLISLVVQVIGEEHHKGCTACRRDDSPFPSCIRLSNADAFKVVHALGSAKHSCGNCLMRDIPHSCSIKKPTSLPPGISLSRRPLVAKSGKKAGNGTDDDLGRRKSSRLSVIKGAVEDEGEDGDVEEDAMPRQLRRRRRREEMEGENYMYDDEMEPKPKRRAVTMRHKVGTRDAIADSQSASATRSASQPSRRSERATNISRPERGAKGLQIEQDSLEAEEWERGEGRINGDAADGSAKNVAFSQSYLSANQSIQISDKISFSTTIVMSGTSHQFAADTAKTRLCTLGNGKLRVQVDGEPEFVIGSGGMFSISPGVACLVLNRGYADAMMQVTTLADH</sequence>
<evidence type="ECO:0000313" key="5">
    <source>
        <dbReference type="Proteomes" id="UP001172102"/>
    </source>
</evidence>
<evidence type="ECO:0000313" key="4">
    <source>
        <dbReference type="EMBL" id="KAK0708020.1"/>
    </source>
</evidence>
<comment type="caution">
    <text evidence="4">The sequence shown here is derived from an EMBL/GenBank/DDBJ whole genome shotgun (WGS) entry which is preliminary data.</text>
</comment>
<evidence type="ECO:0000256" key="1">
    <source>
        <dbReference type="PROSITE-ProRule" id="PRU00042"/>
    </source>
</evidence>
<dbReference type="GO" id="GO:0008270">
    <property type="term" value="F:zinc ion binding"/>
    <property type="evidence" value="ECO:0007669"/>
    <property type="project" value="UniProtKB-KW"/>
</dbReference>